<feature type="transmembrane region" description="Helical" evidence="1">
    <location>
        <begin position="325"/>
        <end position="344"/>
    </location>
</feature>
<name>A0ABR7UBF4_9BRAD</name>
<feature type="transmembrane region" description="Helical" evidence="1">
    <location>
        <begin position="67"/>
        <end position="92"/>
    </location>
</feature>
<feature type="transmembrane region" description="Helical" evidence="1">
    <location>
        <begin position="293"/>
        <end position="313"/>
    </location>
</feature>
<sequence length="432" mass="48188">MPGTPLIITALSELPRRLGRVTSSGVYVPQIDGLRFLAIMPVLIFHAGLRGARISSDPAVNEALLSAWLPMGGLGVSLFFFISGYIISYPFLSNRAPQLSHFYKRRLLRLEPPYIVAMLGCFLVLSLYTPSRAPNFDYTQAPLWQSLVASLTYTHGIIFGQSPKLNPPAWSLEREVQFYLIAPFVMYAYLRVGSERARIVLGAAICLSLLVLGEVIKNELVRENPLRHTLLAESYGFFLGILVCDWSMRVRPFQLSAMRRFDLCLVIGYAGLLMTGVFDPRIEDLSALRPEPAVAAGIANSLVRAGCILLIFVGAARGEIGRRMLSWPWLTLIGGACYSIYLVHLPLMHFGAEIIARLVHLDSLMLSTLLCWMVLIPASIVAGLLFYVLIERPCMRPDWPRELADAFRFRRHRLHSPPLPTSTHRPDPTAAS</sequence>
<dbReference type="PANTHER" id="PTHR23028">
    <property type="entry name" value="ACETYLTRANSFERASE"/>
    <property type="match status" value="1"/>
</dbReference>
<keyword evidence="3" id="KW-0808">Transferase</keyword>
<evidence type="ECO:0000313" key="3">
    <source>
        <dbReference type="EMBL" id="MBC9980742.1"/>
    </source>
</evidence>
<reference evidence="3 4" key="1">
    <citation type="journal article" date="2020" name="Arch. Microbiol.">
        <title>Bradyrhizobium campsiandrae sp. nov., a nitrogen-fixing bacterial strain isolated from a native leguminous tree from the Amazon adapted to flooded conditions.</title>
        <authorList>
            <person name="Cabral Michel D."/>
            <person name="Martins da Costa E."/>
            <person name="Azarias Guimaraes A."/>
            <person name="Soares de Carvalho T."/>
            <person name="Santos de Castro Caputo P."/>
            <person name="Willems A."/>
            <person name="de Souza Moreira F.M."/>
        </authorList>
    </citation>
    <scope>NUCLEOTIDE SEQUENCE [LARGE SCALE GENOMIC DNA]</scope>
    <source>
        <strain evidence="4">INPA 384B</strain>
    </source>
</reference>
<accession>A0ABR7UBF4</accession>
<feature type="domain" description="Acyltransferase 3" evidence="2">
    <location>
        <begin position="30"/>
        <end position="387"/>
    </location>
</feature>
<dbReference type="RefSeq" id="WP_188101688.1">
    <property type="nucleotide sequence ID" value="NZ_JAANIH010000023.1"/>
</dbReference>
<protein>
    <submittedName>
        <fullName evidence="3">Acyltransferase</fullName>
    </submittedName>
</protein>
<keyword evidence="1" id="KW-1133">Transmembrane helix</keyword>
<evidence type="ECO:0000256" key="1">
    <source>
        <dbReference type="SAM" id="Phobius"/>
    </source>
</evidence>
<evidence type="ECO:0000259" key="2">
    <source>
        <dbReference type="Pfam" id="PF01757"/>
    </source>
</evidence>
<feature type="transmembrane region" description="Helical" evidence="1">
    <location>
        <begin position="364"/>
        <end position="390"/>
    </location>
</feature>
<dbReference type="InterPro" id="IPR050879">
    <property type="entry name" value="Acyltransferase_3"/>
</dbReference>
<evidence type="ECO:0000313" key="4">
    <source>
        <dbReference type="Proteomes" id="UP000639516"/>
    </source>
</evidence>
<dbReference type="Pfam" id="PF01757">
    <property type="entry name" value="Acyl_transf_3"/>
    <property type="match status" value="1"/>
</dbReference>
<organism evidence="3 4">
    <name type="scientific">Bradyrhizobium campsiandrae</name>
    <dbReference type="NCBI Taxonomy" id="1729892"/>
    <lineage>
        <taxon>Bacteria</taxon>
        <taxon>Pseudomonadati</taxon>
        <taxon>Pseudomonadota</taxon>
        <taxon>Alphaproteobacteria</taxon>
        <taxon>Hyphomicrobiales</taxon>
        <taxon>Nitrobacteraceae</taxon>
        <taxon>Bradyrhizobium</taxon>
    </lineage>
</organism>
<keyword evidence="4" id="KW-1185">Reference proteome</keyword>
<dbReference type="InterPro" id="IPR002656">
    <property type="entry name" value="Acyl_transf_3_dom"/>
</dbReference>
<dbReference type="EMBL" id="JAATTO010000030">
    <property type="protein sequence ID" value="MBC9980742.1"/>
    <property type="molecule type" value="Genomic_DNA"/>
</dbReference>
<comment type="caution">
    <text evidence="3">The sequence shown here is derived from an EMBL/GenBank/DDBJ whole genome shotgun (WGS) entry which is preliminary data.</text>
</comment>
<feature type="transmembrane region" description="Helical" evidence="1">
    <location>
        <begin position="228"/>
        <end position="248"/>
    </location>
</feature>
<keyword evidence="3" id="KW-0012">Acyltransferase</keyword>
<dbReference type="PANTHER" id="PTHR23028:SF53">
    <property type="entry name" value="ACYL_TRANSF_3 DOMAIN-CONTAINING PROTEIN"/>
    <property type="match status" value="1"/>
</dbReference>
<feature type="transmembrane region" description="Helical" evidence="1">
    <location>
        <begin position="199"/>
        <end position="216"/>
    </location>
</feature>
<dbReference type="Proteomes" id="UP000639516">
    <property type="component" value="Unassembled WGS sequence"/>
</dbReference>
<keyword evidence="1" id="KW-0812">Transmembrane</keyword>
<feature type="transmembrane region" description="Helical" evidence="1">
    <location>
        <begin position="113"/>
        <end position="129"/>
    </location>
</feature>
<gene>
    <name evidence="3" type="ORF">HA482_21305</name>
</gene>
<feature type="transmembrane region" description="Helical" evidence="1">
    <location>
        <begin position="260"/>
        <end position="278"/>
    </location>
</feature>
<keyword evidence="1" id="KW-0472">Membrane</keyword>
<dbReference type="GO" id="GO:0016746">
    <property type="term" value="F:acyltransferase activity"/>
    <property type="evidence" value="ECO:0007669"/>
    <property type="project" value="UniProtKB-KW"/>
</dbReference>
<feature type="transmembrane region" description="Helical" evidence="1">
    <location>
        <begin position="176"/>
        <end position="192"/>
    </location>
</feature>
<proteinExistence type="predicted"/>